<dbReference type="GO" id="GO:0003924">
    <property type="term" value="F:GTPase activity"/>
    <property type="evidence" value="ECO:0007669"/>
    <property type="project" value="InterPro"/>
</dbReference>
<dbReference type="eggNOG" id="COG0699">
    <property type="taxonomic scope" value="Bacteria"/>
</dbReference>
<dbReference type="AlphaFoldDB" id="K9YHS3"/>
<dbReference type="GO" id="GO:0005525">
    <property type="term" value="F:GTP binding"/>
    <property type="evidence" value="ECO:0007669"/>
    <property type="project" value="UniProtKB-KW"/>
</dbReference>
<evidence type="ECO:0000313" key="8">
    <source>
        <dbReference type="EMBL" id="AFZ46032.1"/>
    </source>
</evidence>
<evidence type="ECO:0000256" key="6">
    <source>
        <dbReference type="SAM" id="Coils"/>
    </source>
</evidence>
<organism evidence="8 9">
    <name type="scientific">Cyanobacterium stanieri (strain ATCC 29140 / PCC 7202)</name>
    <dbReference type="NCBI Taxonomy" id="292563"/>
    <lineage>
        <taxon>Bacteria</taxon>
        <taxon>Bacillati</taxon>
        <taxon>Cyanobacteriota</taxon>
        <taxon>Cyanophyceae</taxon>
        <taxon>Oscillatoriophycideae</taxon>
        <taxon>Chroococcales</taxon>
        <taxon>Geminocystaceae</taxon>
        <taxon>Cyanobacterium</taxon>
    </lineage>
</organism>
<keyword evidence="9" id="KW-1185">Reference proteome</keyword>
<protein>
    <recommendedName>
        <fullName evidence="7">Dynamin N-terminal domain-containing protein</fullName>
    </recommendedName>
</protein>
<evidence type="ECO:0000256" key="4">
    <source>
        <dbReference type="ARBA" id="ARBA00023134"/>
    </source>
</evidence>
<feature type="coiled-coil region" evidence="6">
    <location>
        <begin position="436"/>
        <end position="463"/>
    </location>
</feature>
<dbReference type="BioCyc" id="CSTA292563:G1353-47-MONOMER"/>
<comment type="subcellular location">
    <subcellularLocation>
        <location evidence="1">Membrane</location>
    </subcellularLocation>
</comment>
<dbReference type="PANTHER" id="PTHR10465:SF0">
    <property type="entry name" value="SARCALUMENIN"/>
    <property type="match status" value="1"/>
</dbReference>
<dbReference type="Proteomes" id="UP000010483">
    <property type="component" value="Chromosome"/>
</dbReference>
<dbReference type="InterPro" id="IPR027417">
    <property type="entry name" value="P-loop_NTPase"/>
</dbReference>
<evidence type="ECO:0000256" key="5">
    <source>
        <dbReference type="ARBA" id="ARBA00023136"/>
    </source>
</evidence>
<dbReference type="GO" id="GO:0008053">
    <property type="term" value="P:mitochondrial fusion"/>
    <property type="evidence" value="ECO:0007669"/>
    <property type="project" value="TreeGrafter"/>
</dbReference>
<dbReference type="InterPro" id="IPR027094">
    <property type="entry name" value="Mitofusin_fam"/>
</dbReference>
<reference evidence="9" key="1">
    <citation type="journal article" date="2013" name="Proc. Natl. Acad. Sci. U.S.A.">
        <title>Improving the coverage of the cyanobacterial phylum using diversity-driven genome sequencing.</title>
        <authorList>
            <person name="Shih P.M."/>
            <person name="Wu D."/>
            <person name="Latifi A."/>
            <person name="Axen S.D."/>
            <person name="Fewer D.P."/>
            <person name="Talla E."/>
            <person name="Calteau A."/>
            <person name="Cai F."/>
            <person name="Tandeau de Marsac N."/>
            <person name="Rippka R."/>
            <person name="Herdman M."/>
            <person name="Sivonen K."/>
            <person name="Coursin T."/>
            <person name="Laurent T."/>
            <person name="Goodwin L."/>
            <person name="Nolan M."/>
            <person name="Davenport K.W."/>
            <person name="Han C.S."/>
            <person name="Rubin E.M."/>
            <person name="Eisen J.A."/>
            <person name="Woyke T."/>
            <person name="Gugger M."/>
            <person name="Kerfeld C.A."/>
        </authorList>
    </citation>
    <scope>NUCLEOTIDE SEQUENCE [LARGE SCALE GENOMIC DNA]</scope>
    <source>
        <strain evidence="9">ATCC 29140 / PCC 7202</strain>
    </source>
</reference>
<gene>
    <name evidence="8" type="ordered locus">Cyast_0048</name>
</gene>
<dbReference type="HOGENOM" id="CLU_329208_0_0_3"/>
<dbReference type="SUPFAM" id="SSF52540">
    <property type="entry name" value="P-loop containing nucleoside triphosphate hydrolases"/>
    <property type="match status" value="1"/>
</dbReference>
<dbReference type="InterPro" id="IPR045063">
    <property type="entry name" value="Dynamin_N"/>
</dbReference>
<evidence type="ECO:0000259" key="7">
    <source>
        <dbReference type="Pfam" id="PF00350"/>
    </source>
</evidence>
<evidence type="ECO:0000256" key="3">
    <source>
        <dbReference type="ARBA" id="ARBA00022801"/>
    </source>
</evidence>
<dbReference type="PANTHER" id="PTHR10465">
    <property type="entry name" value="TRANSMEMBRANE GTPASE FZO1"/>
    <property type="match status" value="1"/>
</dbReference>
<name>K9YHS3_CYASC</name>
<evidence type="ECO:0000256" key="2">
    <source>
        <dbReference type="ARBA" id="ARBA00022741"/>
    </source>
</evidence>
<keyword evidence="5" id="KW-0472">Membrane</keyword>
<dbReference type="Pfam" id="PF00350">
    <property type="entry name" value="Dynamin_N"/>
    <property type="match status" value="1"/>
</dbReference>
<keyword evidence="6" id="KW-0175">Coiled coil</keyword>
<evidence type="ECO:0000313" key="9">
    <source>
        <dbReference type="Proteomes" id="UP000010483"/>
    </source>
</evidence>
<dbReference type="PATRIC" id="fig|292563.3.peg.50"/>
<sequence length="832" mass="96514">MEKPQSPDIQAQLNHARENLQKLGNAVSELVNLSPDVFSDEAIKTRLDDFQQAYEEATQRLANPSFRIATIGTTSSGKSTIVNALMGRRIAPMEAGEMSGGVLTLKHSDDRTLVIEATENAVWETGQWTNINDQQLYDRIQIAMHSYHEARKKKEYIAPQITAHIPLLPACDANLSGLPEGINVEFLDLPGLKSVQDKTNLAILQPLVGKAFSLVALDYMQVDEQHRQKLLTELKKVVEYLQGRTDSMIFILNRVDQLGSEDKPLDERLQQLKTEIQEQLNLPSLPDIIPFNARLLYYAQCAWGTNPLHTSSDVTPEVRSRLVESLLCDCANIIKEKVKGDRNLRNWFRQLEDDIEDNYPIDDEKIRQLLNYALKWSGGEELWKCIRLRLNKSFSKLVISPIFIDVFQNYKSFSQMLNSLILTRKICSQDQIKKEKTKIVSILKNLEESIEEIKKNFHEEIQQIIDILKSTERFRDISAKKNHRQEVLMVFDTVKDIEKDLNKLILIVQDAFKNNSASYYLKDQLTEFISPSLAEDVSRQYNNVSSRLSKFSHQSGTLVKKVEADNKSAIQEFERDEKCVRLLYHTMREALTARGEYCLQGQAKLFENFVKSFFNNQLLQLRDFLYDDDLSEINLDDAIFAELEKKISQKPPILPEKFFEFSATIKQSNKKETKVVGKGTRSEHYTVTEYEKYDYYEQQSCFQPPKKKVGSKPVKKTKTRNIQYDITKDIQYKELYLPSPEKMGEQWASGIEKGKDKLWDILRNWILEYLDNSYVLFQESVKDIAHLADRALEKQLHIIEKNFDQEREFWQNFEFTKDQVNSIFEELQKSLD</sequence>
<dbReference type="GO" id="GO:0016020">
    <property type="term" value="C:membrane"/>
    <property type="evidence" value="ECO:0007669"/>
    <property type="project" value="UniProtKB-SubCell"/>
</dbReference>
<proteinExistence type="predicted"/>
<keyword evidence="3" id="KW-0378">Hydrolase</keyword>
<keyword evidence="4" id="KW-0342">GTP-binding</keyword>
<accession>K9YHS3</accession>
<dbReference type="STRING" id="292563.Cyast_0048"/>
<feature type="domain" description="Dynamin N-terminal" evidence="7">
    <location>
        <begin position="68"/>
        <end position="254"/>
    </location>
</feature>
<keyword evidence="2" id="KW-0547">Nucleotide-binding</keyword>
<dbReference type="KEGG" id="csn:Cyast_0048"/>
<dbReference type="Gene3D" id="3.40.50.300">
    <property type="entry name" value="P-loop containing nucleotide triphosphate hydrolases"/>
    <property type="match status" value="1"/>
</dbReference>
<dbReference type="EMBL" id="CP003940">
    <property type="protein sequence ID" value="AFZ46032.1"/>
    <property type="molecule type" value="Genomic_DNA"/>
</dbReference>
<evidence type="ECO:0000256" key="1">
    <source>
        <dbReference type="ARBA" id="ARBA00004370"/>
    </source>
</evidence>